<evidence type="ECO:0000313" key="1">
    <source>
        <dbReference type="EMBL" id="UWX55406.1"/>
    </source>
</evidence>
<organism evidence="1 2">
    <name type="scientific">Maribacter litopenaei</name>
    <dbReference type="NCBI Taxonomy" id="2976127"/>
    <lineage>
        <taxon>Bacteria</taxon>
        <taxon>Pseudomonadati</taxon>
        <taxon>Bacteroidota</taxon>
        <taxon>Flavobacteriia</taxon>
        <taxon>Flavobacteriales</taxon>
        <taxon>Flavobacteriaceae</taxon>
        <taxon>Maribacter</taxon>
    </lineage>
</organism>
<dbReference type="EMBL" id="CP104205">
    <property type="protein sequence ID" value="UWX55406.1"/>
    <property type="molecule type" value="Genomic_DNA"/>
</dbReference>
<reference evidence="1" key="1">
    <citation type="submission" date="2022-09" db="EMBL/GenBank/DDBJ databases">
        <title>Maribacter litopenaei sp. nov., isolated from the intestinal tract of the Pacific White Shrimp, Litopenaeus vannamei.</title>
        <authorList>
            <person name="Kim S.Y."/>
            <person name="Hwang C.Y."/>
        </authorList>
    </citation>
    <scope>NUCLEOTIDE SEQUENCE</scope>
    <source>
        <strain evidence="1">HL-LV01</strain>
    </source>
</reference>
<dbReference type="RefSeq" id="WP_260573293.1">
    <property type="nucleotide sequence ID" value="NZ_CP104205.1"/>
</dbReference>
<accession>A0ABY5Y8R2</accession>
<sequence length="196" mass="22412">MIFNELSDDVLFQANKFINEQTATLSGELIYGYCFDEDKDVIWLEGTAQMAVAFNSIQRFDLSEGIPENIEKTSIQSSISENAKGIPYTANFGTTYGENNLWDHSDITPALSATLWYYFAKTNQNPLEIDFKNTIPETDRFWSTISNSFFRNPLTHSATLNHYLTDKNERFSVRLDSNYNLGLSHGNYNVRDEPSL</sequence>
<protein>
    <submittedName>
        <fullName evidence="1">Uncharacterized protein</fullName>
    </submittedName>
</protein>
<keyword evidence="2" id="KW-1185">Reference proteome</keyword>
<evidence type="ECO:0000313" key="2">
    <source>
        <dbReference type="Proteomes" id="UP001059209"/>
    </source>
</evidence>
<gene>
    <name evidence="1" type="ORF">NYZ99_02295</name>
</gene>
<dbReference type="Proteomes" id="UP001059209">
    <property type="component" value="Chromosome"/>
</dbReference>
<name>A0ABY5Y8R2_9FLAO</name>
<proteinExistence type="predicted"/>